<keyword evidence="3 6" id="KW-0812">Transmembrane</keyword>
<feature type="transmembrane region" description="Helical" evidence="6">
    <location>
        <begin position="55"/>
        <end position="72"/>
    </location>
</feature>
<protein>
    <recommendedName>
        <fullName evidence="9">Polysaccharide biosynthesis protein</fullName>
    </recommendedName>
</protein>
<name>A0A0M0LDM3_9BACL</name>
<comment type="caution">
    <text evidence="7">The sequence shown here is derived from an EMBL/GenBank/DDBJ whole genome shotgun (WGS) entry which is preliminary data.</text>
</comment>
<dbReference type="OrthoDB" id="109075at2"/>
<feature type="transmembrane region" description="Helical" evidence="6">
    <location>
        <begin position="402"/>
        <end position="425"/>
    </location>
</feature>
<dbReference type="AlphaFoldDB" id="A0A0M0LDM3"/>
<keyword evidence="2" id="KW-1003">Cell membrane</keyword>
<keyword evidence="4 6" id="KW-1133">Transmembrane helix</keyword>
<feature type="transmembrane region" description="Helical" evidence="6">
    <location>
        <begin position="181"/>
        <end position="203"/>
    </location>
</feature>
<evidence type="ECO:0000313" key="8">
    <source>
        <dbReference type="Proteomes" id="UP000036867"/>
    </source>
</evidence>
<evidence type="ECO:0000313" key="7">
    <source>
        <dbReference type="EMBL" id="KOO49002.1"/>
    </source>
</evidence>
<dbReference type="PANTHER" id="PTHR30250">
    <property type="entry name" value="PST FAMILY PREDICTED COLANIC ACID TRANSPORTER"/>
    <property type="match status" value="1"/>
</dbReference>
<gene>
    <name evidence="7" type="ORF">AMD00_11410</name>
</gene>
<dbReference type="PANTHER" id="PTHR30250:SF28">
    <property type="entry name" value="POLYSACCHARIDE BIOSYNTHESIS PROTEIN"/>
    <property type="match status" value="1"/>
</dbReference>
<feature type="transmembrane region" description="Helical" evidence="6">
    <location>
        <begin position="379"/>
        <end position="396"/>
    </location>
</feature>
<feature type="transmembrane region" description="Helical" evidence="6">
    <location>
        <begin position="21"/>
        <end position="43"/>
    </location>
</feature>
<accession>A0A0M0LDM3</accession>
<feature type="transmembrane region" description="Helical" evidence="6">
    <location>
        <begin position="342"/>
        <end position="367"/>
    </location>
</feature>
<dbReference type="Proteomes" id="UP000036867">
    <property type="component" value="Unassembled WGS sequence"/>
</dbReference>
<feature type="transmembrane region" description="Helical" evidence="6">
    <location>
        <begin position="247"/>
        <end position="266"/>
    </location>
</feature>
<dbReference type="EMBL" id="LILB01000005">
    <property type="protein sequence ID" value="KOO49002.1"/>
    <property type="molecule type" value="Genomic_DNA"/>
</dbReference>
<evidence type="ECO:0008006" key="9">
    <source>
        <dbReference type="Google" id="ProtNLM"/>
    </source>
</evidence>
<dbReference type="GO" id="GO:0005886">
    <property type="term" value="C:plasma membrane"/>
    <property type="evidence" value="ECO:0007669"/>
    <property type="project" value="UniProtKB-SubCell"/>
</dbReference>
<keyword evidence="8" id="KW-1185">Reference proteome</keyword>
<feature type="transmembrane region" description="Helical" evidence="6">
    <location>
        <begin position="128"/>
        <end position="150"/>
    </location>
</feature>
<dbReference type="RefSeq" id="WP_053417196.1">
    <property type="nucleotide sequence ID" value="NZ_JBCMHV010000018.1"/>
</dbReference>
<keyword evidence="5 6" id="KW-0472">Membrane</keyword>
<organism evidence="7 8">
    <name type="scientific">Viridibacillus arvi</name>
    <dbReference type="NCBI Taxonomy" id="263475"/>
    <lineage>
        <taxon>Bacteria</taxon>
        <taxon>Bacillati</taxon>
        <taxon>Bacillota</taxon>
        <taxon>Bacilli</taxon>
        <taxon>Bacillales</taxon>
        <taxon>Caryophanaceae</taxon>
        <taxon>Viridibacillus</taxon>
    </lineage>
</organism>
<comment type="subcellular location">
    <subcellularLocation>
        <location evidence="1">Cell membrane</location>
        <topology evidence="1">Multi-pass membrane protein</topology>
    </subcellularLocation>
</comment>
<evidence type="ECO:0000256" key="5">
    <source>
        <dbReference type="ARBA" id="ARBA00023136"/>
    </source>
</evidence>
<dbReference type="Pfam" id="PF13440">
    <property type="entry name" value="Polysacc_synt_3"/>
    <property type="match status" value="1"/>
</dbReference>
<evidence type="ECO:0000256" key="2">
    <source>
        <dbReference type="ARBA" id="ARBA00022475"/>
    </source>
</evidence>
<feature type="transmembrane region" description="Helical" evidence="6">
    <location>
        <begin position="311"/>
        <end position="330"/>
    </location>
</feature>
<evidence type="ECO:0000256" key="4">
    <source>
        <dbReference type="ARBA" id="ARBA00022989"/>
    </source>
</evidence>
<sequence length="438" mass="49647">MKHERGGFMKKWLQTQIQNRFIKSLWVLIAGAAVSNIVVLIMTPILTRIYKPEDFGVLSVFTALLYLSMIIVSMRYESALMLPKEEKDALPLLCISLFSVFIVSTLVCLILLLLPIATWLNIESAEPYFWILAISLLFVGIYQALNIWALRLEKYSEISYAKLAMNGGQASSQLGFGLIKFGVVGLLIGEVIGRVIGSIYYIWKFRKDIIHSFRNNPDTLWQVMKRYKNFPLISSWSGLMYSLGTHLPTLFLAAYFDVVTAGYFFLAQKLLTVPENLLGYSASQVYFTQAAQIVRVGESINQYFWETIRKLFIISAVSLIIIDFAAPYLFEMIFGPNWILSATFVQILSVMYLTKIVIAPLNGIFYIYEALLFQMVGECIRFGLIVLAIGISYVYAFTDIEALWCISLLTALGYIVCGVFAWIVISKSREPEMVLENG</sequence>
<dbReference type="InterPro" id="IPR050833">
    <property type="entry name" value="Poly_Biosynth_Transport"/>
</dbReference>
<dbReference type="STRING" id="263475.AMD00_11410"/>
<reference evidence="8" key="1">
    <citation type="submission" date="2015-08" db="EMBL/GenBank/DDBJ databases">
        <title>Fjat-10028 dsm 16317.</title>
        <authorList>
            <person name="Liu B."/>
            <person name="Wang J."/>
            <person name="Zhu Y."/>
            <person name="Liu G."/>
            <person name="Chen Q."/>
            <person name="Chen Z."/>
            <person name="Lan J."/>
            <person name="Che J."/>
            <person name="Ge C."/>
            <person name="Shi H."/>
            <person name="Pan Z."/>
            <person name="Liu X."/>
        </authorList>
    </citation>
    <scope>NUCLEOTIDE SEQUENCE [LARGE SCALE GENOMIC DNA]</scope>
    <source>
        <strain evidence="8">DSM 16317</strain>
    </source>
</reference>
<dbReference type="GeneID" id="301136702"/>
<evidence type="ECO:0000256" key="6">
    <source>
        <dbReference type="SAM" id="Phobius"/>
    </source>
</evidence>
<proteinExistence type="predicted"/>
<evidence type="ECO:0000256" key="1">
    <source>
        <dbReference type="ARBA" id="ARBA00004651"/>
    </source>
</evidence>
<evidence type="ECO:0000256" key="3">
    <source>
        <dbReference type="ARBA" id="ARBA00022692"/>
    </source>
</evidence>
<feature type="transmembrane region" description="Helical" evidence="6">
    <location>
        <begin position="92"/>
        <end position="116"/>
    </location>
</feature>